<dbReference type="Gene3D" id="3.40.50.1110">
    <property type="entry name" value="SGNH hydrolase"/>
    <property type="match status" value="1"/>
</dbReference>
<evidence type="ECO:0000256" key="2">
    <source>
        <dbReference type="SAM" id="SignalP"/>
    </source>
</evidence>
<dbReference type="GO" id="GO:0005975">
    <property type="term" value="P:carbohydrate metabolic process"/>
    <property type="evidence" value="ECO:0007669"/>
    <property type="project" value="TreeGrafter"/>
</dbReference>
<feature type="signal peptide" evidence="2">
    <location>
        <begin position="1"/>
        <end position="20"/>
    </location>
</feature>
<dbReference type="SUPFAM" id="SSF52266">
    <property type="entry name" value="SGNH hydrolase"/>
    <property type="match status" value="1"/>
</dbReference>
<keyword evidence="1" id="KW-0378">Hydrolase</keyword>
<dbReference type="EMBL" id="FNTB01000001">
    <property type="protein sequence ID" value="SEC63295.1"/>
    <property type="molecule type" value="Genomic_DNA"/>
</dbReference>
<feature type="domain" description="Sialate O-acetylesterase" evidence="3">
    <location>
        <begin position="106"/>
        <end position="348"/>
    </location>
</feature>
<accession>A0A1H4U3J7</accession>
<keyword evidence="2" id="KW-0732">Signal</keyword>
<proteinExistence type="predicted"/>
<protein>
    <submittedName>
        <fullName evidence="4">Sialate O-acetylesterase</fullName>
    </submittedName>
</protein>
<evidence type="ECO:0000256" key="1">
    <source>
        <dbReference type="ARBA" id="ARBA00022801"/>
    </source>
</evidence>
<dbReference type="Proteomes" id="UP000183038">
    <property type="component" value="Unassembled WGS sequence"/>
</dbReference>
<dbReference type="RefSeq" id="WP_074674389.1">
    <property type="nucleotide sequence ID" value="NZ_FNTB01000001.1"/>
</dbReference>
<dbReference type="PANTHER" id="PTHR22901">
    <property type="entry name" value="SIALATE O-ACETYLESTERASE"/>
    <property type="match status" value="1"/>
</dbReference>
<evidence type="ECO:0000259" key="3">
    <source>
        <dbReference type="Pfam" id="PF03629"/>
    </source>
</evidence>
<dbReference type="GO" id="GO:0001681">
    <property type="term" value="F:sialate O-acetylesterase activity"/>
    <property type="evidence" value="ECO:0007669"/>
    <property type="project" value="InterPro"/>
</dbReference>
<dbReference type="InterPro" id="IPR039329">
    <property type="entry name" value="SIAE"/>
</dbReference>
<reference evidence="4 5" key="1">
    <citation type="submission" date="2016-10" db="EMBL/GenBank/DDBJ databases">
        <authorList>
            <person name="de Groot N.N."/>
        </authorList>
    </citation>
    <scope>NUCLEOTIDE SEQUENCE [LARGE SCALE GENOMIC DNA]</scope>
    <source>
        <strain evidence="4 5">MAR_2009_71</strain>
    </source>
</reference>
<name>A0A1H4U3J7_9FLAO</name>
<feature type="chain" id="PRO_5010332779" evidence="2">
    <location>
        <begin position="21"/>
        <end position="463"/>
    </location>
</feature>
<organism evidence="4 5">
    <name type="scientific">Maribacter dokdonensis</name>
    <dbReference type="NCBI Taxonomy" id="320912"/>
    <lineage>
        <taxon>Bacteria</taxon>
        <taxon>Pseudomonadati</taxon>
        <taxon>Bacteroidota</taxon>
        <taxon>Flavobacteriia</taxon>
        <taxon>Flavobacteriales</taxon>
        <taxon>Flavobacteriaceae</taxon>
        <taxon>Maribacter</taxon>
    </lineage>
</organism>
<sequence>MKLRNYLLALCILATSFVKAEISLHGIFTDHMVLQRETSVLLYGWANPNEEFTVFTSWNNETEKVKTGNDAKWEISVNTPKAGGPYEISFKGESNEIKLKDVLIGEVWLCSGQSNMEWSANSNIANKDIEIANANYPNIRLFSVNKRTSKYPQEEISGTWVTCTPKTMQDFSAVAYFFARNLQKEMNIPIGLIDNAWGATSAEVWTPKSVFDAHSDLVEAHKKVAPNKWVTVEKSVLYNGLIAPLTKFKIGGTIWYQGESNTANAESYQKLFTNMITSWRNAWNIDFPFYYAQIAPFKYKQEFAGGVVRDQQRRTLGLKNTGMAMTSDICTIEDIHPLNKQDVGLRLANIALKEHYGFLEDKEIYGPLYKDFTIDGNKVEVHFSHADGLYNKGKKITLFEISNAQGEWFPAKAKLKNKTVLVSAKEVRKPTAVRYAWKSTDIATLYNSEGLPASTFMTEKLND</sequence>
<gene>
    <name evidence="4" type="ORF">SAMN05192540_3667</name>
</gene>
<evidence type="ECO:0000313" key="4">
    <source>
        <dbReference type="EMBL" id="SEC63295.1"/>
    </source>
</evidence>
<dbReference type="PANTHER" id="PTHR22901:SF0">
    <property type="entry name" value="SIALATE O-ACETYLESTERASE"/>
    <property type="match status" value="1"/>
</dbReference>
<dbReference type="InterPro" id="IPR005181">
    <property type="entry name" value="SASA"/>
</dbReference>
<dbReference type="InterPro" id="IPR036514">
    <property type="entry name" value="SGNH_hydro_sf"/>
</dbReference>
<dbReference type="OrthoDB" id="9816001at2"/>
<evidence type="ECO:0000313" key="5">
    <source>
        <dbReference type="Proteomes" id="UP000183038"/>
    </source>
</evidence>
<dbReference type="AlphaFoldDB" id="A0A1H4U3J7"/>
<dbReference type="Pfam" id="PF03629">
    <property type="entry name" value="SASA"/>
    <property type="match status" value="1"/>
</dbReference>